<dbReference type="InterPro" id="IPR013830">
    <property type="entry name" value="SGNH_hydro"/>
</dbReference>
<dbReference type="SUPFAM" id="SSF51126">
    <property type="entry name" value="Pectin lyase-like"/>
    <property type="match status" value="1"/>
</dbReference>
<gene>
    <name evidence="2" type="ORF">A9K58_00480</name>
</gene>
<dbReference type="OrthoDB" id="7022686at2"/>
<dbReference type="CDD" id="cd00229">
    <property type="entry name" value="SGNH_hydrolase"/>
    <property type="match status" value="1"/>
</dbReference>
<dbReference type="Pfam" id="PF13472">
    <property type="entry name" value="Lipase_GDSL_2"/>
    <property type="match status" value="1"/>
</dbReference>
<evidence type="ECO:0000313" key="3">
    <source>
        <dbReference type="Proteomes" id="UP000092256"/>
    </source>
</evidence>
<dbReference type="InterPro" id="IPR011050">
    <property type="entry name" value="Pectin_lyase_fold/virulence"/>
</dbReference>
<dbReference type="SUPFAM" id="SSF52266">
    <property type="entry name" value="SGNH hydrolase"/>
    <property type="match status" value="1"/>
</dbReference>
<reference evidence="2 3" key="1">
    <citation type="submission" date="2016-05" db="EMBL/GenBank/DDBJ databases">
        <title>Draft Genome Sequences of Stenotrophomonas maltophilia Strains Sm32COP, Sm41DVV, Sm46PAILV, SmF3, SmF22, SmSOFb1 and SmCVFa1, Isolated from Different Manures, in France.</title>
        <authorList>
            <person name="Nazaret S."/>
            <person name="Bodilis J."/>
        </authorList>
    </citation>
    <scope>NUCLEOTIDE SEQUENCE [LARGE SCALE GENOMIC DNA]</scope>
    <source>
        <strain evidence="2 3">Sm46PAILV</strain>
    </source>
</reference>
<accession>A0A1A6Y3M8</accession>
<protein>
    <recommendedName>
        <fullName evidence="1">SGNH hydrolase-type esterase domain-containing protein</fullName>
    </recommendedName>
</protein>
<dbReference type="GO" id="GO:0016788">
    <property type="term" value="F:hydrolase activity, acting on ester bonds"/>
    <property type="evidence" value="ECO:0007669"/>
    <property type="project" value="UniProtKB-ARBA"/>
</dbReference>
<proteinExistence type="predicted"/>
<dbReference type="Gene3D" id="3.40.50.1110">
    <property type="entry name" value="SGNH hydrolase"/>
    <property type="match status" value="1"/>
</dbReference>
<evidence type="ECO:0000259" key="1">
    <source>
        <dbReference type="Pfam" id="PF13472"/>
    </source>
</evidence>
<organism evidence="2 3">
    <name type="scientific">Stenotrophomonas maltophilia</name>
    <name type="common">Pseudomonas maltophilia</name>
    <name type="synonym">Xanthomonas maltophilia</name>
    <dbReference type="NCBI Taxonomy" id="40324"/>
    <lineage>
        <taxon>Bacteria</taxon>
        <taxon>Pseudomonadati</taxon>
        <taxon>Pseudomonadota</taxon>
        <taxon>Gammaproteobacteria</taxon>
        <taxon>Lysobacterales</taxon>
        <taxon>Lysobacteraceae</taxon>
        <taxon>Stenotrophomonas</taxon>
        <taxon>Stenotrophomonas maltophilia group</taxon>
    </lineage>
</organism>
<dbReference type="EMBL" id="LYVJ01000001">
    <property type="protein sequence ID" value="OBU70462.1"/>
    <property type="molecule type" value="Genomic_DNA"/>
</dbReference>
<dbReference type="Proteomes" id="UP000092256">
    <property type="component" value="Unassembled WGS sequence"/>
</dbReference>
<sequence length="824" mass="88408">MTITANDRRKNYKGNGVTTEFPGPRCFSPQHIAVYIGTSEGTIELSPSQYTVRGAGGSGGTTILMNTPPASDTDVLILRTVPFDQPTDITNQGAFLPELHEDSFDYRVMQVQQLDDRQDLTIRFPETYPGTIPDLTLPAPEPGKGIGWNADGSGIRYITLEGAGDLTLRDDLVDATAGAALVGYRQAGSGAVGRQVLDRLREYVSPEEFGAAGDGATNDRVALQRAAEQAMASGSVLKLPRGRVYYVGTDTPLVFPAITIDASEESKITGNVEIHTDARFVRPLKVGRSDSANEYIDYTFVVEDVHSRTRIPLFQSEGDCDRGVVGAVDMASLFHQRLAWPAGTAWESFTPGSANADGVGEALSNNSYFYGHFQAAEGGAEYNATYEAGPYVRAAMIRCTDGVRMFYCQQDGAGNIVFKSIGGAPVTVSSGIAWEGYPSHVSWHPSKAEWSIRLYDLKTWSVLLNGREVISPQTLPAGEIIEFVGFGYAYDNEAAVGFIRYMTKVVNNHSGGRGTMDIICVGDSTTAKVHGDYPSYLRNFIDESHGIKVSNIRNYAQDGATSAIQLATLTANGVYGATDVVVNLGTNDVQNPGAAGDLNACIANMNAIIDYCQANNKRVTGVIFPTWYSKPLANNKGVTTFNYDLSALYRSAYRSVFAKKNCQIVDLNIELRSVLGSDLDNSFIDPGLRDNIHATPRRGAAIAWAVAKKLAGYAPKKTRAFSPITMPSSCLKNGWAINGGAEIGMTADAVVHLSGRIDAGTKADGTQILALPASCVPRIQQVYRVRTDNGAAATIIISTGGAVSIYGLGTDNGIYLDGVSFFAR</sequence>
<name>A0A1A6Y3M8_STEMA</name>
<feature type="domain" description="SGNH hydrolase-type esterase" evidence="1">
    <location>
        <begin position="520"/>
        <end position="679"/>
    </location>
</feature>
<comment type="caution">
    <text evidence="2">The sequence shown here is derived from an EMBL/GenBank/DDBJ whole genome shotgun (WGS) entry which is preliminary data.</text>
</comment>
<dbReference type="AlphaFoldDB" id="A0A1A6Y3M8"/>
<dbReference type="InterPro" id="IPR036514">
    <property type="entry name" value="SGNH_hydro_sf"/>
</dbReference>
<evidence type="ECO:0000313" key="2">
    <source>
        <dbReference type="EMBL" id="OBU70462.1"/>
    </source>
</evidence>
<dbReference type="InterPro" id="IPR012334">
    <property type="entry name" value="Pectin_lyas_fold"/>
</dbReference>
<dbReference type="Gene3D" id="2.160.20.10">
    <property type="entry name" value="Single-stranded right-handed beta-helix, Pectin lyase-like"/>
    <property type="match status" value="1"/>
</dbReference>
<dbReference type="RefSeq" id="WP_065197460.1">
    <property type="nucleotide sequence ID" value="NZ_LYVJ01000001.1"/>
</dbReference>